<dbReference type="Proteomes" id="UP000886595">
    <property type="component" value="Unassembled WGS sequence"/>
</dbReference>
<evidence type="ECO:0000313" key="2">
    <source>
        <dbReference type="EMBL" id="KAG2295368.1"/>
    </source>
</evidence>
<dbReference type="GO" id="GO:0003676">
    <property type="term" value="F:nucleic acid binding"/>
    <property type="evidence" value="ECO:0007669"/>
    <property type="project" value="InterPro"/>
</dbReference>
<dbReference type="OrthoDB" id="10270646at2759"/>
<sequence>MDLKDWDGVSPITHAQSIYRETLQRALYDCIIRTALTKALDKNWNQIQLKSDTNVLIGAISRRNMIKEAFESFQGINGIANCFTSITFNYISPPSNVQADLWFKGALNAPLRL</sequence>
<protein>
    <recommendedName>
        <fullName evidence="1">RNase H type-1 domain-containing protein</fullName>
    </recommendedName>
</protein>
<keyword evidence="3" id="KW-1185">Reference proteome</keyword>
<accession>A0A8X7RXM6</accession>
<organism evidence="2 3">
    <name type="scientific">Brassica carinata</name>
    <name type="common">Ethiopian mustard</name>
    <name type="synonym">Abyssinian cabbage</name>
    <dbReference type="NCBI Taxonomy" id="52824"/>
    <lineage>
        <taxon>Eukaryota</taxon>
        <taxon>Viridiplantae</taxon>
        <taxon>Streptophyta</taxon>
        <taxon>Embryophyta</taxon>
        <taxon>Tracheophyta</taxon>
        <taxon>Spermatophyta</taxon>
        <taxon>Magnoliopsida</taxon>
        <taxon>eudicotyledons</taxon>
        <taxon>Gunneridae</taxon>
        <taxon>Pentapetalae</taxon>
        <taxon>rosids</taxon>
        <taxon>malvids</taxon>
        <taxon>Brassicales</taxon>
        <taxon>Brassicaceae</taxon>
        <taxon>Brassiceae</taxon>
        <taxon>Brassica</taxon>
    </lineage>
</organism>
<comment type="caution">
    <text evidence="2">The sequence shown here is derived from an EMBL/GenBank/DDBJ whole genome shotgun (WGS) entry which is preliminary data.</text>
</comment>
<dbReference type="InterPro" id="IPR002156">
    <property type="entry name" value="RNaseH_domain"/>
</dbReference>
<dbReference type="GO" id="GO:0004523">
    <property type="term" value="F:RNA-DNA hybrid ribonuclease activity"/>
    <property type="evidence" value="ECO:0007669"/>
    <property type="project" value="InterPro"/>
</dbReference>
<proteinExistence type="predicted"/>
<dbReference type="EMBL" id="JAAMPC010000009">
    <property type="protein sequence ID" value="KAG2295368.1"/>
    <property type="molecule type" value="Genomic_DNA"/>
</dbReference>
<evidence type="ECO:0000313" key="3">
    <source>
        <dbReference type="Proteomes" id="UP000886595"/>
    </source>
</evidence>
<name>A0A8X7RXM6_BRACI</name>
<reference evidence="2 3" key="1">
    <citation type="submission" date="2020-02" db="EMBL/GenBank/DDBJ databases">
        <authorList>
            <person name="Ma Q."/>
            <person name="Huang Y."/>
            <person name="Song X."/>
            <person name="Pei D."/>
        </authorList>
    </citation>
    <scope>NUCLEOTIDE SEQUENCE [LARGE SCALE GENOMIC DNA]</scope>
    <source>
        <strain evidence="2">Sxm20200214</strain>
        <tissue evidence="2">Leaf</tissue>
    </source>
</reference>
<dbReference type="AlphaFoldDB" id="A0A8X7RXM6"/>
<dbReference type="Pfam" id="PF13456">
    <property type="entry name" value="RVT_3"/>
    <property type="match status" value="1"/>
</dbReference>
<feature type="domain" description="RNase H type-1" evidence="1">
    <location>
        <begin position="33"/>
        <end position="100"/>
    </location>
</feature>
<gene>
    <name evidence="2" type="ORF">Bca52824_042037</name>
</gene>
<evidence type="ECO:0000259" key="1">
    <source>
        <dbReference type="Pfam" id="PF13456"/>
    </source>
</evidence>